<dbReference type="EMBL" id="JAVLSF010000025">
    <property type="protein sequence ID" value="MDR9776513.1"/>
    <property type="molecule type" value="Genomic_DNA"/>
</dbReference>
<evidence type="ECO:0000313" key="3">
    <source>
        <dbReference type="EMBL" id="PDT20224.1"/>
    </source>
</evidence>
<evidence type="ECO:0000313" key="2">
    <source>
        <dbReference type="EMBL" id="MDR9776513.1"/>
    </source>
</evidence>
<dbReference type="InterPro" id="IPR027275">
    <property type="entry name" value="PRC-brl_dom"/>
</dbReference>
<protein>
    <submittedName>
        <fullName evidence="2">PRC-barrel domain-containing protein</fullName>
    </submittedName>
</protein>
<evidence type="ECO:0000259" key="1">
    <source>
        <dbReference type="Pfam" id="PF05239"/>
    </source>
</evidence>
<feature type="domain" description="PRC-barrel" evidence="1">
    <location>
        <begin position="1"/>
        <end position="29"/>
    </location>
</feature>
<reference evidence="3 4" key="1">
    <citation type="submission" date="2017-09" db="EMBL/GenBank/DDBJ databases">
        <title>Comparative genomics of rhizobia isolated from Phaseolus vulgaris in China.</title>
        <authorList>
            <person name="Tong W."/>
        </authorList>
    </citation>
    <scope>NUCLEOTIDE SEQUENCE [LARGE SCALE GENOMIC DNA]</scope>
    <source>
        <strain evidence="3 4">FH14</strain>
    </source>
</reference>
<gene>
    <name evidence="3" type="ORF">CO674_28430</name>
    <name evidence="2" type="ORF">RJJ65_28455</name>
</gene>
<evidence type="ECO:0000313" key="4">
    <source>
        <dbReference type="Proteomes" id="UP000219914"/>
    </source>
</evidence>
<organism evidence="2 5">
    <name type="scientific">Rhizobium hidalgonense</name>
    <dbReference type="NCBI Taxonomy" id="1538159"/>
    <lineage>
        <taxon>Bacteria</taxon>
        <taxon>Pseudomonadati</taxon>
        <taxon>Pseudomonadota</taxon>
        <taxon>Alphaproteobacteria</taxon>
        <taxon>Hyphomicrobiales</taxon>
        <taxon>Rhizobiaceae</taxon>
        <taxon>Rhizobium/Agrobacterium group</taxon>
        <taxon>Rhizobium</taxon>
    </lineage>
</organism>
<proteinExistence type="predicted"/>
<dbReference type="Pfam" id="PF05239">
    <property type="entry name" value="PRC"/>
    <property type="match status" value="1"/>
</dbReference>
<dbReference type="EMBL" id="NWSY01000028">
    <property type="protein sequence ID" value="PDT20224.1"/>
    <property type="molecule type" value="Genomic_DNA"/>
</dbReference>
<reference evidence="2" key="2">
    <citation type="submission" date="2023-04" db="EMBL/GenBank/DDBJ databases">
        <title>Genomic characterization of faba bean (Vicia faba) microsymbionts in Mexican soils.</title>
        <authorList>
            <person name="Rivera Orduna F.N."/>
            <person name="Guevara-Luna J."/>
            <person name="Yan J."/>
            <person name="Arroyo-Herrera I."/>
            <person name="Li Y."/>
            <person name="Vasquez-Murrieta M.S."/>
            <person name="Wang E.T."/>
        </authorList>
    </citation>
    <scope>NUCLEOTIDE SEQUENCE</scope>
    <source>
        <strain evidence="2">CH26</strain>
    </source>
</reference>
<dbReference type="Proteomes" id="UP000219914">
    <property type="component" value="Unassembled WGS sequence"/>
</dbReference>
<dbReference type="AlphaFoldDB" id="A0A2A6K5Y0"/>
<dbReference type="Proteomes" id="UP001268610">
    <property type="component" value="Unassembled WGS sequence"/>
</dbReference>
<dbReference type="RefSeq" id="WP_097536960.1">
    <property type="nucleotide sequence ID" value="NZ_JAVLSD010000026.1"/>
</dbReference>
<comment type="caution">
    <text evidence="2">The sequence shown here is derived from an EMBL/GenBank/DDBJ whole genome shotgun (WGS) entry which is preliminary data.</text>
</comment>
<name>A0A2A6K5Y0_9HYPH</name>
<sequence length="103" mass="11341">MNEVRLELLLGKQVYDLDGKAIGRVEEVKAEACGADLCVVEYHLGVYSLFERLSALAIGRAVLTAIGAAKSGSKKAVPWDKLDMRDLKYLRVTCRETALQTLD</sequence>
<evidence type="ECO:0000313" key="5">
    <source>
        <dbReference type="Proteomes" id="UP001268610"/>
    </source>
</evidence>
<keyword evidence="4" id="KW-1185">Reference proteome</keyword>
<accession>A0A2A6K5Y0</accession>